<gene>
    <name evidence="6" type="ORF">TH66_00120</name>
    <name evidence="7" type="ORF">TR74_11400</name>
</gene>
<evidence type="ECO:0000259" key="5">
    <source>
        <dbReference type="Pfam" id="PF00733"/>
    </source>
</evidence>
<dbReference type="Proteomes" id="UP000070659">
    <property type="component" value="Unassembled WGS sequence"/>
</dbReference>
<dbReference type="SUPFAM" id="SSF56235">
    <property type="entry name" value="N-terminal nucleophile aminohydrolases (Ntn hydrolases)"/>
    <property type="match status" value="1"/>
</dbReference>
<dbReference type="RefSeq" id="WP_067067432.1">
    <property type="nucleotide sequence ID" value="NZ_JYIJ01000007.1"/>
</dbReference>
<evidence type="ECO:0000256" key="3">
    <source>
        <dbReference type="ARBA" id="ARBA00022888"/>
    </source>
</evidence>
<dbReference type="Pfam" id="PF00733">
    <property type="entry name" value="Asn_synthase"/>
    <property type="match status" value="1"/>
</dbReference>
<organism evidence="6 9">
    <name type="scientific">Carbonactinospora thermoautotrophica</name>
    <dbReference type="NCBI Taxonomy" id="1469144"/>
    <lineage>
        <taxon>Bacteria</taxon>
        <taxon>Bacillati</taxon>
        <taxon>Actinomycetota</taxon>
        <taxon>Actinomycetes</taxon>
        <taxon>Kitasatosporales</taxon>
        <taxon>Carbonactinosporaceae</taxon>
        <taxon>Carbonactinospora</taxon>
    </lineage>
</organism>
<keyword evidence="3" id="KW-0061">Asparagine biosynthesis</keyword>
<keyword evidence="3" id="KW-0028">Amino-acid biosynthesis</keyword>
<dbReference type="GO" id="GO:0006529">
    <property type="term" value="P:asparagine biosynthetic process"/>
    <property type="evidence" value="ECO:0007669"/>
    <property type="project" value="UniProtKB-KW"/>
</dbReference>
<dbReference type="CDD" id="cd01991">
    <property type="entry name" value="Asn_synthase_B_C"/>
    <property type="match status" value="1"/>
</dbReference>
<dbReference type="EMBL" id="JYIJ01000007">
    <property type="protein sequence ID" value="KWX06045.1"/>
    <property type="molecule type" value="Genomic_DNA"/>
</dbReference>
<reference evidence="6 9" key="2">
    <citation type="submission" date="2015-02" db="EMBL/GenBank/DDBJ databases">
        <title>Physiological reanalysis, assessment of diazotrophy, and genome sequences of multiple isolates of Streptomyces thermoautotrophicus.</title>
        <authorList>
            <person name="MacKellar D.C."/>
            <person name="Lieber L."/>
            <person name="Norman J."/>
            <person name="Bolger A."/>
            <person name="Tobin C."/>
            <person name="Murray J.W."/>
            <person name="Prell J."/>
        </authorList>
    </citation>
    <scope>NUCLEOTIDE SEQUENCE [LARGE SCALE GENOMIC DNA]</scope>
    <source>
        <strain evidence="6 9">UBT1</strain>
    </source>
</reference>
<comment type="catalytic activity">
    <reaction evidence="4">
        <text>L-aspartate + L-glutamine + ATP + H2O = L-asparagine + L-glutamate + AMP + diphosphate + H(+)</text>
        <dbReference type="Rhea" id="RHEA:12228"/>
        <dbReference type="ChEBI" id="CHEBI:15377"/>
        <dbReference type="ChEBI" id="CHEBI:15378"/>
        <dbReference type="ChEBI" id="CHEBI:29985"/>
        <dbReference type="ChEBI" id="CHEBI:29991"/>
        <dbReference type="ChEBI" id="CHEBI:30616"/>
        <dbReference type="ChEBI" id="CHEBI:33019"/>
        <dbReference type="ChEBI" id="CHEBI:58048"/>
        <dbReference type="ChEBI" id="CHEBI:58359"/>
        <dbReference type="ChEBI" id="CHEBI:456215"/>
        <dbReference type="EC" id="6.3.5.4"/>
    </reaction>
</comment>
<comment type="pathway">
    <text evidence="1">Amino-acid biosynthesis; L-asparagine biosynthesis; L-asparagine from L-aspartate (L-Gln route): step 1/1.</text>
</comment>
<dbReference type="PATRIC" id="fig|1469144.8.peg.1701"/>
<dbReference type="EC" id="6.3.5.4" evidence="2"/>
<dbReference type="InterPro" id="IPR029055">
    <property type="entry name" value="Ntn_hydrolases_N"/>
</dbReference>
<dbReference type="PANTHER" id="PTHR43284:SF1">
    <property type="entry name" value="ASPARAGINE SYNTHETASE"/>
    <property type="match status" value="1"/>
</dbReference>
<evidence type="ECO:0000256" key="4">
    <source>
        <dbReference type="ARBA" id="ARBA00048741"/>
    </source>
</evidence>
<dbReference type="InterPro" id="IPR001962">
    <property type="entry name" value="Asn_synthase"/>
</dbReference>
<evidence type="ECO:0000256" key="1">
    <source>
        <dbReference type="ARBA" id="ARBA00005187"/>
    </source>
</evidence>
<dbReference type="InterPro" id="IPR014729">
    <property type="entry name" value="Rossmann-like_a/b/a_fold"/>
</dbReference>
<comment type="caution">
    <text evidence="6">The sequence shown here is derived from an EMBL/GenBank/DDBJ whole genome shotgun (WGS) entry which is preliminary data.</text>
</comment>
<evidence type="ECO:0000313" key="7">
    <source>
        <dbReference type="EMBL" id="KWX09142.1"/>
    </source>
</evidence>
<dbReference type="AlphaFoldDB" id="A0A132N7B3"/>
<reference evidence="8" key="1">
    <citation type="submission" date="2015-02" db="EMBL/GenBank/DDBJ databases">
        <title>Physiological reanalysis, assessment of diazotrophy, and genome sequences of multiple isolates of Streptomyces thermoautotrophicus.</title>
        <authorList>
            <person name="MacKellar D.C."/>
            <person name="Lieber L."/>
            <person name="Norman J."/>
            <person name="Bolger A."/>
            <person name="Tobin C."/>
            <person name="Murray J.W."/>
            <person name="Friesen M."/>
            <person name="Prell J."/>
        </authorList>
    </citation>
    <scope>NUCLEOTIDE SEQUENCE [LARGE SCALE GENOMIC DNA]</scope>
    <source>
        <strain evidence="8">UBT1</strain>
    </source>
</reference>
<dbReference type="PANTHER" id="PTHR43284">
    <property type="entry name" value="ASPARAGINE SYNTHETASE (GLUTAMINE-HYDROLYZING)"/>
    <property type="match status" value="1"/>
</dbReference>
<feature type="domain" description="Asparagine synthetase" evidence="5">
    <location>
        <begin position="224"/>
        <end position="594"/>
    </location>
</feature>
<dbReference type="Gene3D" id="3.40.50.620">
    <property type="entry name" value="HUPs"/>
    <property type="match status" value="2"/>
</dbReference>
<dbReference type="Proteomes" id="UP000070598">
    <property type="component" value="Unassembled WGS sequence"/>
</dbReference>
<evidence type="ECO:0000313" key="9">
    <source>
        <dbReference type="Proteomes" id="UP000070659"/>
    </source>
</evidence>
<evidence type="ECO:0000313" key="8">
    <source>
        <dbReference type="Proteomes" id="UP000070598"/>
    </source>
</evidence>
<sequence>MSSVALAVTPFAESAKSVVEAMLRALEDRSPEWTVSAHASMALGAGARDQALAGERIVSLPSIAVTLAIDAPTWARRHLEPKLARLVDHGPAATPASVVELLSSLTGDAHCVAIIGSRGCVAYRGPMSSRPLFYAIGADRSLLVASQIRGIRAARSTEVSVPGLAPFLVPQLCDPTGTAWSGVRRLPPGHALILLDGALETRQVAQIDPLDAGSAARDELVAEFRRRLLRSIERCSDPPDGVLLSGGIDSSSLACAYAAVRNGASRAYALTYDQELAPCDERRFVDDVERATGMSVSRLPGNRLLPLVAGFPEGDEPEPWAYAARNWGLLRHIADDPVQATATALAGEGGDELLLGQVFSVADRFARGDGRGATREIRTFPDPEGTDRVAQGLLRGDYDRMGARVMRALGEIPPWLTRSYVAEAGIVDRLAAGYPQLGAPGHMAVNYSRGLLAEMGAAGRVQCGGWWEDMGRKVGIKITYPFLDPDLAALVWALPPELLRNDGVEKVVLREALSDLLPVSVAQRRDKAEALALMHAGLGRAIEKIRAVAHDGPLADHRVIDPEKLLSAIDRYQAGDHSLAPALWATVAVDRWLKYQSGEAEGPLV</sequence>
<proteinExistence type="predicted"/>
<dbReference type="GO" id="GO:0004066">
    <property type="term" value="F:asparagine synthase (glutamine-hydrolyzing) activity"/>
    <property type="evidence" value="ECO:0007669"/>
    <property type="project" value="UniProtKB-EC"/>
</dbReference>
<accession>A0A132N7B3</accession>
<name>A0A132N7B3_9ACTN</name>
<evidence type="ECO:0000256" key="2">
    <source>
        <dbReference type="ARBA" id="ARBA00012737"/>
    </source>
</evidence>
<protein>
    <recommendedName>
        <fullName evidence="2">asparagine synthase (glutamine-hydrolyzing)</fullName>
        <ecNumber evidence="2">6.3.5.4</ecNumber>
    </recommendedName>
</protein>
<dbReference type="EMBL" id="JYIK01000880">
    <property type="protein sequence ID" value="KWX09142.1"/>
    <property type="molecule type" value="Genomic_DNA"/>
</dbReference>
<dbReference type="SUPFAM" id="SSF52402">
    <property type="entry name" value="Adenine nucleotide alpha hydrolases-like"/>
    <property type="match status" value="1"/>
</dbReference>
<dbReference type="InterPro" id="IPR051786">
    <property type="entry name" value="ASN_synthetase/amidase"/>
</dbReference>
<dbReference type="Gene3D" id="3.60.20.10">
    <property type="entry name" value="Glutamine Phosphoribosylpyrophosphate, subunit 1, domain 1"/>
    <property type="match status" value="1"/>
</dbReference>
<evidence type="ECO:0000313" key="6">
    <source>
        <dbReference type="EMBL" id="KWX06045.1"/>
    </source>
</evidence>